<reference evidence="3" key="1">
    <citation type="journal article" date="2017" name="Nature">
        <title>The genome of Chenopodium quinoa.</title>
        <authorList>
            <person name="Jarvis D.E."/>
            <person name="Ho Y.S."/>
            <person name="Lightfoot D.J."/>
            <person name="Schmoeckel S.M."/>
            <person name="Li B."/>
            <person name="Borm T.J.A."/>
            <person name="Ohyanagi H."/>
            <person name="Mineta K."/>
            <person name="Michell C.T."/>
            <person name="Saber N."/>
            <person name="Kharbatia N.M."/>
            <person name="Rupper R.R."/>
            <person name="Sharp A.R."/>
            <person name="Dally N."/>
            <person name="Boughton B.A."/>
            <person name="Woo Y.H."/>
            <person name="Gao G."/>
            <person name="Schijlen E.G.W.M."/>
            <person name="Guo X."/>
            <person name="Momin A.A."/>
            <person name="Negrao S."/>
            <person name="Al-Babili S."/>
            <person name="Gehring C."/>
            <person name="Roessner U."/>
            <person name="Jung C."/>
            <person name="Murphy K."/>
            <person name="Arold S.T."/>
            <person name="Gojobori T."/>
            <person name="van der Linden C.G."/>
            <person name="van Loo E.N."/>
            <person name="Jellen E.N."/>
            <person name="Maughan P.J."/>
            <person name="Tester M."/>
        </authorList>
    </citation>
    <scope>NUCLEOTIDE SEQUENCE [LARGE SCALE GENOMIC DNA]</scope>
    <source>
        <strain evidence="3">cv. PI 614886</strain>
    </source>
</reference>
<dbReference type="InterPro" id="IPR039249">
    <property type="entry name" value="GPATCH11"/>
</dbReference>
<dbReference type="SMART" id="SM00443">
    <property type="entry name" value="G_patch"/>
    <property type="match status" value="1"/>
</dbReference>
<accession>A0A803LFV6</accession>
<feature type="region of interest" description="Disordered" evidence="1">
    <location>
        <begin position="1"/>
        <end position="80"/>
    </location>
</feature>
<dbReference type="PROSITE" id="PS50174">
    <property type="entry name" value="G_PATCH"/>
    <property type="match status" value="1"/>
</dbReference>
<dbReference type="Proteomes" id="UP000596660">
    <property type="component" value="Unplaced"/>
</dbReference>
<dbReference type="PANTHER" id="PTHR21032">
    <property type="entry name" value="G PATCH DOMAIN-CONTAINING PROTEIN 11"/>
    <property type="match status" value="1"/>
</dbReference>
<feature type="compositionally biased region" description="Low complexity" evidence="1">
    <location>
        <begin position="44"/>
        <end position="54"/>
    </location>
</feature>
<proteinExistence type="predicted"/>
<protein>
    <recommendedName>
        <fullName evidence="2">G-patch domain-containing protein</fullName>
    </recommendedName>
</protein>
<dbReference type="InterPro" id="IPR000467">
    <property type="entry name" value="G_patch_dom"/>
</dbReference>
<evidence type="ECO:0000256" key="1">
    <source>
        <dbReference type="SAM" id="MobiDB-lite"/>
    </source>
</evidence>
<keyword evidence="4" id="KW-1185">Reference proteome</keyword>
<sequence>MADTEATDDKPKSPEEEDEDYMGDLSKFIITEPSQPPKPKKLAPKTLSNSSQPPSKKKPKFQTWQHQKERKQLEEDEQTLENLQSAIPQSNIGFKLLKKMGYTPGKGLGKEGSVGREEPIGLEIRRSRSGIGREDPAKERVKREKDREVWKKKTEEVMLEDFGVRQKMQWKSKRVVINYNKAKAALDQLENREPADLLVLLEKLREEHYYCLFCGCQTGMGAGLTLLPDWTGDDCIVPISSLSASFTVAVQLCTGVEY</sequence>
<organism evidence="3 4">
    <name type="scientific">Chenopodium quinoa</name>
    <name type="common">Quinoa</name>
    <dbReference type="NCBI Taxonomy" id="63459"/>
    <lineage>
        <taxon>Eukaryota</taxon>
        <taxon>Viridiplantae</taxon>
        <taxon>Streptophyta</taxon>
        <taxon>Embryophyta</taxon>
        <taxon>Tracheophyta</taxon>
        <taxon>Spermatophyta</taxon>
        <taxon>Magnoliopsida</taxon>
        <taxon>eudicotyledons</taxon>
        <taxon>Gunneridae</taxon>
        <taxon>Pentapetalae</taxon>
        <taxon>Caryophyllales</taxon>
        <taxon>Chenopodiaceae</taxon>
        <taxon>Chenopodioideae</taxon>
        <taxon>Atripliceae</taxon>
        <taxon>Chenopodium</taxon>
    </lineage>
</organism>
<dbReference type="Gramene" id="AUR62012062-RA">
    <property type="protein sequence ID" value="AUR62012062-RA:cds"/>
    <property type="gene ID" value="AUR62012062"/>
</dbReference>
<dbReference type="GO" id="GO:0003676">
    <property type="term" value="F:nucleic acid binding"/>
    <property type="evidence" value="ECO:0007669"/>
    <property type="project" value="InterPro"/>
</dbReference>
<dbReference type="Pfam" id="PF01585">
    <property type="entry name" value="G-patch"/>
    <property type="match status" value="1"/>
</dbReference>
<evidence type="ECO:0000259" key="2">
    <source>
        <dbReference type="PROSITE" id="PS50174"/>
    </source>
</evidence>
<reference evidence="3" key="2">
    <citation type="submission" date="2021-03" db="UniProtKB">
        <authorList>
            <consortium name="EnsemblPlants"/>
        </authorList>
    </citation>
    <scope>IDENTIFICATION</scope>
</reference>
<dbReference type="OMA" id="YLRESHF"/>
<dbReference type="AlphaFoldDB" id="A0A803LFV6"/>
<feature type="domain" description="G-patch" evidence="2">
    <location>
        <begin position="89"/>
        <end position="136"/>
    </location>
</feature>
<evidence type="ECO:0000313" key="4">
    <source>
        <dbReference type="Proteomes" id="UP000596660"/>
    </source>
</evidence>
<name>A0A803LFV6_CHEQI</name>
<dbReference type="EnsemblPlants" id="AUR62012062-RA">
    <property type="protein sequence ID" value="AUR62012062-RA:cds"/>
    <property type="gene ID" value="AUR62012062"/>
</dbReference>
<evidence type="ECO:0000313" key="3">
    <source>
        <dbReference type="EnsemblPlants" id="AUR62012062-RA:cds"/>
    </source>
</evidence>
<dbReference type="GO" id="GO:0000776">
    <property type="term" value="C:kinetochore"/>
    <property type="evidence" value="ECO:0007669"/>
    <property type="project" value="TreeGrafter"/>
</dbReference>
<dbReference type="PANTHER" id="PTHR21032:SF0">
    <property type="entry name" value="G PATCH DOMAIN-CONTAINING PROTEIN 11"/>
    <property type="match status" value="1"/>
</dbReference>